<evidence type="ECO:0000256" key="4">
    <source>
        <dbReference type="ARBA" id="ARBA00022840"/>
    </source>
</evidence>
<evidence type="ECO:0000259" key="8">
    <source>
        <dbReference type="SMART" id="SM00382"/>
    </source>
</evidence>
<feature type="domain" description="AAA+ ATPase" evidence="8">
    <location>
        <begin position="31"/>
        <end position="216"/>
    </location>
</feature>
<dbReference type="Gene3D" id="3.40.50.300">
    <property type="entry name" value="P-loop containing nucleotide triphosphate hydrolases"/>
    <property type="match status" value="1"/>
</dbReference>
<dbReference type="AlphaFoldDB" id="A0A9P0FHD4"/>
<keyword evidence="5 7" id="KW-1133">Transmembrane helix</keyword>
<dbReference type="EMBL" id="OV121135">
    <property type="protein sequence ID" value="CAH0554397.1"/>
    <property type="molecule type" value="Genomic_DNA"/>
</dbReference>
<sequence length="711" mass="80071">MQDDLAVHVKDCCKNYGSKEVLRKLCMKVNRGIIYGLLGASGCGKTTLLSSIVGRKSIDSGEIWVLGGTPGAKGSGVPGPLVGYMPQDIALVGEFTVKDAIFYFGRILEMEDELIEQRFYHLSKLLELPPEDRYIKNCSGGQQRRVSFACAMVHMPELLILDEPTVGVDPVLRDRIWNYLVEITQKENIAVIITTHYIEECRQAHKIGLMREGKLLAEESPARLLTLFQTDSLEEVFLVLSRRQEEGRLDELNLDSVADEQNNSVLPYTGSTSTVATFDISHGSTDAITTKKPAKIVKTLGTISKNRVKALLDKNWKQFYRNITGLCFIVGFPLIQCMCFLLAVGGDIKDINLAVVNDETMTIKCENFSKNGTAVPYDFSSCHFDNLSCRFLTYLENPMINMVKYDTIDDAIQGVQNGEATGVVYMAHNFTMALENRTNLGKDSEDDVLDFSEIKVWMDMSNRQIGQTMKYKLLTLYLDFQKDVLEDCKLNKKLADMPLHFFDGIYGKSTETFTVFMTPGTLVTLIFFMGAIITSQIIITDRCEGVWDRSIVAGVSSIEITLTHFALQACIVVLHTVELLVLTFNIFRMDYIGHMWVMGIILYTQGLCGMSYGFWISVISYNHSMANILTTGTFVPMIIICGMVWPLEGMSYYLRIVSRCLPFTIAIESVRNVMKKGWEITDFKVYDGILVGIFWTLLFGVLSVYLMKKKR</sequence>
<dbReference type="InterPro" id="IPR013525">
    <property type="entry name" value="ABC2_TM"/>
</dbReference>
<dbReference type="GO" id="GO:0005524">
    <property type="term" value="F:ATP binding"/>
    <property type="evidence" value="ECO:0007669"/>
    <property type="project" value="UniProtKB-KW"/>
</dbReference>
<comment type="subcellular location">
    <subcellularLocation>
        <location evidence="1">Membrane</location>
        <topology evidence="1">Multi-pass membrane protein</topology>
    </subcellularLocation>
</comment>
<dbReference type="InterPro" id="IPR017871">
    <property type="entry name" value="ABC_transporter-like_CS"/>
</dbReference>
<keyword evidence="10" id="KW-1185">Reference proteome</keyword>
<dbReference type="PANTHER" id="PTHR43038">
    <property type="entry name" value="ATP-BINDING CASSETTE, SUB-FAMILY H, MEMBER 1"/>
    <property type="match status" value="1"/>
</dbReference>
<evidence type="ECO:0000256" key="6">
    <source>
        <dbReference type="ARBA" id="ARBA00023136"/>
    </source>
</evidence>
<accession>A0A9P0FHD4</accession>
<feature type="transmembrane region" description="Helical" evidence="7">
    <location>
        <begin position="625"/>
        <end position="645"/>
    </location>
</feature>
<keyword evidence="3" id="KW-0547">Nucleotide-binding</keyword>
<dbReference type="CDD" id="cd03230">
    <property type="entry name" value="ABC_DR_subfamily_A"/>
    <property type="match status" value="1"/>
</dbReference>
<feature type="transmembrane region" description="Helical" evidence="7">
    <location>
        <begin position="323"/>
        <end position="344"/>
    </location>
</feature>
<feature type="transmembrane region" description="Helical" evidence="7">
    <location>
        <begin position="565"/>
        <end position="584"/>
    </location>
</feature>
<dbReference type="OrthoDB" id="10255969at2759"/>
<dbReference type="PROSITE" id="PS00211">
    <property type="entry name" value="ABC_TRANSPORTER_1"/>
    <property type="match status" value="1"/>
</dbReference>
<evidence type="ECO:0000313" key="10">
    <source>
        <dbReference type="Proteomes" id="UP001154078"/>
    </source>
</evidence>
<dbReference type="Pfam" id="PF00005">
    <property type="entry name" value="ABC_tran"/>
    <property type="match status" value="1"/>
</dbReference>
<dbReference type="GO" id="GO:0140359">
    <property type="term" value="F:ABC-type transporter activity"/>
    <property type="evidence" value="ECO:0007669"/>
    <property type="project" value="InterPro"/>
</dbReference>
<dbReference type="Proteomes" id="UP001154078">
    <property type="component" value="Chromosome 4"/>
</dbReference>
<dbReference type="Pfam" id="PF12698">
    <property type="entry name" value="ABC2_membrane_3"/>
    <property type="match status" value="1"/>
</dbReference>
<gene>
    <name evidence="9" type="ORF">MELIAE_LOCUS5997</name>
</gene>
<dbReference type="InterPro" id="IPR003439">
    <property type="entry name" value="ABC_transporter-like_ATP-bd"/>
</dbReference>
<name>A0A9P0FHD4_BRAAE</name>
<evidence type="ECO:0000256" key="2">
    <source>
        <dbReference type="ARBA" id="ARBA00022692"/>
    </source>
</evidence>
<feature type="transmembrane region" description="Helical" evidence="7">
    <location>
        <begin position="689"/>
        <end position="707"/>
    </location>
</feature>
<reference evidence="9" key="1">
    <citation type="submission" date="2021-12" db="EMBL/GenBank/DDBJ databases">
        <authorList>
            <person name="King R."/>
        </authorList>
    </citation>
    <scope>NUCLEOTIDE SEQUENCE</scope>
</reference>
<dbReference type="PANTHER" id="PTHR43038:SF2">
    <property type="entry name" value="RH61964P"/>
    <property type="match status" value="1"/>
</dbReference>
<evidence type="ECO:0000256" key="5">
    <source>
        <dbReference type="ARBA" id="ARBA00022989"/>
    </source>
</evidence>
<proteinExistence type="predicted"/>
<keyword evidence="2 7" id="KW-0812">Transmembrane</keyword>
<feature type="transmembrane region" description="Helical" evidence="7">
    <location>
        <begin position="515"/>
        <end position="539"/>
    </location>
</feature>
<dbReference type="GO" id="GO:0016020">
    <property type="term" value="C:membrane"/>
    <property type="evidence" value="ECO:0007669"/>
    <property type="project" value="UniProtKB-SubCell"/>
</dbReference>
<feature type="transmembrane region" description="Helical" evidence="7">
    <location>
        <begin position="596"/>
        <end position="619"/>
    </location>
</feature>
<evidence type="ECO:0000256" key="7">
    <source>
        <dbReference type="SAM" id="Phobius"/>
    </source>
</evidence>
<evidence type="ECO:0000313" key="9">
    <source>
        <dbReference type="EMBL" id="CAH0554397.1"/>
    </source>
</evidence>
<keyword evidence="4" id="KW-0067">ATP-binding</keyword>
<dbReference type="GO" id="GO:0016887">
    <property type="term" value="F:ATP hydrolysis activity"/>
    <property type="evidence" value="ECO:0007669"/>
    <property type="project" value="InterPro"/>
</dbReference>
<keyword evidence="6 7" id="KW-0472">Membrane</keyword>
<dbReference type="InterPro" id="IPR027417">
    <property type="entry name" value="P-loop_NTPase"/>
</dbReference>
<dbReference type="SUPFAM" id="SSF52540">
    <property type="entry name" value="P-loop containing nucleoside triphosphate hydrolases"/>
    <property type="match status" value="1"/>
</dbReference>
<evidence type="ECO:0000256" key="3">
    <source>
        <dbReference type="ARBA" id="ARBA00022741"/>
    </source>
</evidence>
<dbReference type="SMART" id="SM00382">
    <property type="entry name" value="AAA"/>
    <property type="match status" value="1"/>
</dbReference>
<dbReference type="InterPro" id="IPR003593">
    <property type="entry name" value="AAA+_ATPase"/>
</dbReference>
<evidence type="ECO:0000256" key="1">
    <source>
        <dbReference type="ARBA" id="ARBA00004141"/>
    </source>
</evidence>
<organism evidence="9 10">
    <name type="scientific">Brassicogethes aeneus</name>
    <name type="common">Rape pollen beetle</name>
    <name type="synonym">Meligethes aeneus</name>
    <dbReference type="NCBI Taxonomy" id="1431903"/>
    <lineage>
        <taxon>Eukaryota</taxon>
        <taxon>Metazoa</taxon>
        <taxon>Ecdysozoa</taxon>
        <taxon>Arthropoda</taxon>
        <taxon>Hexapoda</taxon>
        <taxon>Insecta</taxon>
        <taxon>Pterygota</taxon>
        <taxon>Neoptera</taxon>
        <taxon>Endopterygota</taxon>
        <taxon>Coleoptera</taxon>
        <taxon>Polyphaga</taxon>
        <taxon>Cucujiformia</taxon>
        <taxon>Nitidulidae</taxon>
        <taxon>Meligethinae</taxon>
        <taxon>Brassicogethes</taxon>
    </lineage>
</organism>
<protein>
    <recommendedName>
        <fullName evidence="8">AAA+ ATPase domain-containing protein</fullName>
    </recommendedName>
</protein>